<name>A0A0C4YJD5_9BURK</name>
<dbReference type="InterPro" id="IPR012902">
    <property type="entry name" value="N_methyl_site"/>
</dbReference>
<evidence type="ECO:0000313" key="2">
    <source>
        <dbReference type="EMBL" id="AJG20801.1"/>
    </source>
</evidence>
<dbReference type="Pfam" id="PF16074">
    <property type="entry name" value="PilW"/>
    <property type="match status" value="1"/>
</dbReference>
<dbReference type="NCBIfam" id="TIGR02532">
    <property type="entry name" value="IV_pilin_GFxxxE"/>
    <property type="match status" value="1"/>
</dbReference>
<gene>
    <name evidence="2" type="ORF">RR42_m3435</name>
</gene>
<dbReference type="KEGG" id="cbw:RR42_m3435"/>
<dbReference type="PROSITE" id="PS00409">
    <property type="entry name" value="PROKAR_NTER_METHYL"/>
    <property type="match status" value="1"/>
</dbReference>
<proteinExistence type="predicted"/>
<evidence type="ECO:0000256" key="1">
    <source>
        <dbReference type="SAM" id="Phobius"/>
    </source>
</evidence>
<dbReference type="InterPro" id="IPR032092">
    <property type="entry name" value="PilW"/>
</dbReference>
<keyword evidence="3" id="KW-1185">Reference proteome</keyword>
<evidence type="ECO:0000313" key="3">
    <source>
        <dbReference type="Proteomes" id="UP000031843"/>
    </source>
</evidence>
<reference evidence="2 3" key="1">
    <citation type="journal article" date="2015" name="Genome Announc.">
        <title>Complete Genome Sequence of Cupriavidus basilensis 4G11, Isolated from the Oak Ridge Field Research Center Site.</title>
        <authorList>
            <person name="Ray J."/>
            <person name="Waters R.J."/>
            <person name="Skerker J.M."/>
            <person name="Kuehl J.V."/>
            <person name="Price M.N."/>
            <person name="Huang J."/>
            <person name="Chakraborty R."/>
            <person name="Arkin A.P."/>
            <person name="Deutschbauer A."/>
        </authorList>
    </citation>
    <scope>NUCLEOTIDE SEQUENCE [LARGE SCALE GENOMIC DNA]</scope>
    <source>
        <strain evidence="2">4G11</strain>
    </source>
</reference>
<accession>A0A0C4YJD5</accession>
<keyword evidence="1" id="KW-0472">Membrane</keyword>
<dbReference type="GO" id="GO:0043683">
    <property type="term" value="P:type IV pilus assembly"/>
    <property type="evidence" value="ECO:0007669"/>
    <property type="project" value="InterPro"/>
</dbReference>
<protein>
    <submittedName>
        <fullName evidence="2">Type IV fimbrial biogenesis protein PilW</fullName>
    </submittedName>
</protein>
<dbReference type="Pfam" id="PF07963">
    <property type="entry name" value="N_methyl"/>
    <property type="match status" value="1"/>
</dbReference>
<dbReference type="EMBL" id="CP010536">
    <property type="protein sequence ID" value="AJG20801.1"/>
    <property type="molecule type" value="Genomic_DNA"/>
</dbReference>
<dbReference type="STRING" id="68895.RR42_m3435"/>
<dbReference type="AlphaFoldDB" id="A0A0C4YJD5"/>
<feature type="transmembrane region" description="Helical" evidence="1">
    <location>
        <begin position="20"/>
        <end position="39"/>
    </location>
</feature>
<organism evidence="2 3">
    <name type="scientific">Cupriavidus basilensis</name>
    <dbReference type="NCBI Taxonomy" id="68895"/>
    <lineage>
        <taxon>Bacteria</taxon>
        <taxon>Pseudomonadati</taxon>
        <taxon>Pseudomonadota</taxon>
        <taxon>Betaproteobacteria</taxon>
        <taxon>Burkholderiales</taxon>
        <taxon>Burkholderiaceae</taxon>
        <taxon>Cupriavidus</taxon>
    </lineage>
</organism>
<keyword evidence="1" id="KW-1133">Transmembrane helix</keyword>
<dbReference type="Proteomes" id="UP000031843">
    <property type="component" value="Chromosome main"/>
</dbReference>
<keyword evidence="1" id="KW-0812">Transmembrane</keyword>
<sequence>MTRLHIAMRHRQRGLSLIELMVGLTLGLLLLTALGSLYFSTTRSRSEFSNSAEQVENGRYVLDTLGREIELAGFFGAASVTSGATVAGPAACATTPDALGFASSPATVPLAVQGYAPGTALPCLPGLAPTSEVLVIRRVSTTPTTTPITGQAYMQVSFCANDATSFVFGASAPAFTMRTKACDAATPTVLRQAVVRIFYLAACDVCSGNGDGVPTLKMAELIGGAFQVSSMAQGIQDMHLSYGVDLDNNGSADCYVSDPGANNQAICASAPAYDWTVAALTNWQNVTSVRINILARAQRTSLGWTDSRTYDLGRPTASGPFNDGFKRHVYARVARLANVAGRRE</sequence>